<accession>A0AAV7J7Q4</accession>
<gene>
    <name evidence="1" type="ORF">KQX54_021813</name>
</gene>
<dbReference type="AlphaFoldDB" id="A0AAV7J7Q4"/>
<organism evidence="1 2">
    <name type="scientific">Cotesia glomerata</name>
    <name type="common">Lepidopteran parasitic wasp</name>
    <name type="synonym">Apanteles glomeratus</name>
    <dbReference type="NCBI Taxonomy" id="32391"/>
    <lineage>
        <taxon>Eukaryota</taxon>
        <taxon>Metazoa</taxon>
        <taxon>Ecdysozoa</taxon>
        <taxon>Arthropoda</taxon>
        <taxon>Hexapoda</taxon>
        <taxon>Insecta</taxon>
        <taxon>Pterygota</taxon>
        <taxon>Neoptera</taxon>
        <taxon>Endopterygota</taxon>
        <taxon>Hymenoptera</taxon>
        <taxon>Apocrita</taxon>
        <taxon>Ichneumonoidea</taxon>
        <taxon>Braconidae</taxon>
        <taxon>Microgastrinae</taxon>
        <taxon>Cotesia</taxon>
    </lineage>
</organism>
<reference evidence="1 2" key="1">
    <citation type="journal article" date="2021" name="J. Hered.">
        <title>A chromosome-level genome assembly of the parasitoid wasp, Cotesia glomerata (Hymenoptera: Braconidae).</title>
        <authorList>
            <person name="Pinto B.J."/>
            <person name="Weis J.J."/>
            <person name="Gamble T."/>
            <person name="Ode P.J."/>
            <person name="Paul R."/>
            <person name="Zaspel J.M."/>
        </authorList>
    </citation>
    <scope>NUCLEOTIDE SEQUENCE [LARGE SCALE GENOMIC DNA]</scope>
    <source>
        <strain evidence="1">CgM1</strain>
    </source>
</reference>
<keyword evidence="2" id="KW-1185">Reference proteome</keyword>
<protein>
    <submittedName>
        <fullName evidence="1">Uncharacterized protein</fullName>
    </submittedName>
</protein>
<proteinExistence type="predicted"/>
<evidence type="ECO:0000313" key="2">
    <source>
        <dbReference type="Proteomes" id="UP000826195"/>
    </source>
</evidence>
<name>A0AAV7J7Q4_COTGL</name>
<dbReference type="EMBL" id="JAHXZJ010000001">
    <property type="protein sequence ID" value="KAH0569105.1"/>
    <property type="molecule type" value="Genomic_DNA"/>
</dbReference>
<sequence>MLAEEEEKADGDAGRSCEVRAELVGSISSSTNVRRKKQQACRDDSSRPIRETPWNRIRPTEFVLGFIFTPILPVAGTCTDVFIYYICDWVGKYSQLDRENVCHFEKEQRAFLRTRRPAVDRCHT</sequence>
<comment type="caution">
    <text evidence="1">The sequence shown here is derived from an EMBL/GenBank/DDBJ whole genome shotgun (WGS) entry which is preliminary data.</text>
</comment>
<dbReference type="Proteomes" id="UP000826195">
    <property type="component" value="Unassembled WGS sequence"/>
</dbReference>
<evidence type="ECO:0000313" key="1">
    <source>
        <dbReference type="EMBL" id="KAH0569105.1"/>
    </source>
</evidence>